<dbReference type="Proteomes" id="UP000663879">
    <property type="component" value="Unassembled WGS sequence"/>
</dbReference>
<evidence type="ECO:0000313" key="1">
    <source>
        <dbReference type="EMBL" id="CAF0885613.1"/>
    </source>
</evidence>
<keyword evidence="2" id="KW-1185">Reference proteome</keyword>
<comment type="caution">
    <text evidence="1">The sequence shown here is derived from an EMBL/GenBank/DDBJ whole genome shotgun (WGS) entry which is preliminary data.</text>
</comment>
<evidence type="ECO:0000313" key="2">
    <source>
        <dbReference type="Proteomes" id="UP000663879"/>
    </source>
</evidence>
<proteinExistence type="predicted"/>
<dbReference type="EMBL" id="CAJNOC010001712">
    <property type="protein sequence ID" value="CAF0885613.1"/>
    <property type="molecule type" value="Genomic_DNA"/>
</dbReference>
<organism evidence="1 2">
    <name type="scientific">Brachionus calyciflorus</name>
    <dbReference type="NCBI Taxonomy" id="104777"/>
    <lineage>
        <taxon>Eukaryota</taxon>
        <taxon>Metazoa</taxon>
        <taxon>Spiralia</taxon>
        <taxon>Gnathifera</taxon>
        <taxon>Rotifera</taxon>
        <taxon>Eurotatoria</taxon>
        <taxon>Monogononta</taxon>
        <taxon>Pseudotrocha</taxon>
        <taxon>Ploima</taxon>
        <taxon>Brachionidae</taxon>
        <taxon>Brachionus</taxon>
    </lineage>
</organism>
<accession>A0A813YKX3</accession>
<gene>
    <name evidence="1" type="ORF">OXX778_LOCUS10646</name>
</gene>
<protein>
    <submittedName>
        <fullName evidence="1">Uncharacterized protein</fullName>
    </submittedName>
</protein>
<name>A0A813YKX3_9BILA</name>
<reference evidence="1" key="1">
    <citation type="submission" date="2021-02" db="EMBL/GenBank/DDBJ databases">
        <authorList>
            <person name="Nowell W R."/>
        </authorList>
    </citation>
    <scope>NUCLEOTIDE SEQUENCE</scope>
    <source>
        <strain evidence="1">Ploen Becks lab</strain>
    </source>
</reference>
<dbReference type="AlphaFoldDB" id="A0A813YKX3"/>
<sequence length="201" mass="24062">MNEINFIHHVTTEESYYQIAEKRYFNLNRPRNMGVLSHYNAPPVCFFSASYFNGMLPTRTPYPLCSPNREYCEFNNESMRRVLIPSNEIVDSLNDDDYEIFFVKKWHNNQTDYDHYVYLICDNDNHSNWAYSFDLRPQKDNSILTVNYEDSIFETKDMNFGSKCVDLAFAFDLNDILSDYWYEDEEGDEDTYVLHDLCDFY</sequence>